<keyword evidence="5 9" id="KW-0547">Nucleotide-binding</keyword>
<dbReference type="InterPro" id="IPR007110">
    <property type="entry name" value="Ig-like_dom"/>
</dbReference>
<dbReference type="InterPro" id="IPR013783">
    <property type="entry name" value="Ig-like_fold"/>
</dbReference>
<dbReference type="GO" id="GO:0045989">
    <property type="term" value="P:positive regulation of striated muscle contraction"/>
    <property type="evidence" value="ECO:0007669"/>
    <property type="project" value="UniProtKB-ARBA"/>
</dbReference>
<evidence type="ECO:0000256" key="6">
    <source>
        <dbReference type="ARBA" id="ARBA00022840"/>
    </source>
</evidence>
<dbReference type="AlphaFoldDB" id="A0A8T3DHY1"/>
<accession>A0A8T3DHY1</accession>
<protein>
    <recommendedName>
        <fullName evidence="16">Myosin light chain kinase, smooth muscle-like</fullName>
    </recommendedName>
</protein>
<dbReference type="FunFam" id="1.10.510.10:FF:000321">
    <property type="entry name" value="Bent, isoform C"/>
    <property type="match status" value="1"/>
</dbReference>
<dbReference type="Pfam" id="PF00041">
    <property type="entry name" value="fn3"/>
    <property type="match status" value="1"/>
</dbReference>
<feature type="domain" description="Ig-like" evidence="12">
    <location>
        <begin position="296"/>
        <end position="381"/>
    </location>
</feature>
<dbReference type="Proteomes" id="UP000829720">
    <property type="component" value="Unassembled WGS sequence"/>
</dbReference>
<feature type="region of interest" description="Disordered" evidence="10">
    <location>
        <begin position="1"/>
        <end position="24"/>
    </location>
</feature>
<feature type="domain" description="Protein kinase" evidence="11">
    <location>
        <begin position="675"/>
        <end position="930"/>
    </location>
</feature>
<dbReference type="CDD" id="cd00063">
    <property type="entry name" value="FN3"/>
    <property type="match status" value="1"/>
</dbReference>
<dbReference type="FunFam" id="2.60.40.10:FF:001127">
    <property type="entry name" value="Myosin, light chain kinase a"/>
    <property type="match status" value="1"/>
</dbReference>
<feature type="domain" description="Ig-like" evidence="12">
    <location>
        <begin position="454"/>
        <end position="544"/>
    </location>
</feature>
<evidence type="ECO:0000256" key="2">
    <source>
        <dbReference type="ARBA" id="ARBA00006692"/>
    </source>
</evidence>
<dbReference type="SUPFAM" id="SSF56112">
    <property type="entry name" value="Protein kinase-like (PK-like)"/>
    <property type="match status" value="1"/>
</dbReference>
<evidence type="ECO:0000256" key="5">
    <source>
        <dbReference type="ARBA" id="ARBA00022741"/>
    </source>
</evidence>
<dbReference type="FunFam" id="2.60.40.10:FF:000107">
    <property type="entry name" value="Myosin, light chain kinase a"/>
    <property type="match status" value="1"/>
</dbReference>
<dbReference type="InterPro" id="IPR000719">
    <property type="entry name" value="Prot_kinase_dom"/>
</dbReference>
<evidence type="ECO:0000256" key="1">
    <source>
        <dbReference type="ARBA" id="ARBA00004657"/>
    </source>
</evidence>
<keyword evidence="6 9" id="KW-0067">ATP-binding</keyword>
<dbReference type="FunFam" id="2.60.40.10:FF:000425">
    <property type="entry name" value="Myosin light chain kinase"/>
    <property type="match status" value="1"/>
</dbReference>
<dbReference type="InterPro" id="IPR017441">
    <property type="entry name" value="Protein_kinase_ATP_BS"/>
</dbReference>
<dbReference type="SUPFAM" id="SSF49265">
    <property type="entry name" value="Fibronectin type III"/>
    <property type="match status" value="1"/>
</dbReference>
<dbReference type="Pfam" id="PF07679">
    <property type="entry name" value="I-set"/>
    <property type="match status" value="5"/>
</dbReference>
<evidence type="ECO:0000256" key="9">
    <source>
        <dbReference type="PROSITE-ProRule" id="PRU10141"/>
    </source>
</evidence>
<dbReference type="Gene3D" id="3.30.200.20">
    <property type="entry name" value="Phosphorylase Kinase, domain 1"/>
    <property type="match status" value="1"/>
</dbReference>
<keyword evidence="4" id="KW-0677">Repeat</keyword>
<dbReference type="InterPro" id="IPR003599">
    <property type="entry name" value="Ig_sub"/>
</dbReference>
<dbReference type="OrthoDB" id="6070751at2759"/>
<dbReference type="PROSITE" id="PS50011">
    <property type="entry name" value="PROTEIN_KINASE_DOM"/>
    <property type="match status" value="1"/>
</dbReference>
<dbReference type="GO" id="GO:0030016">
    <property type="term" value="C:myofibril"/>
    <property type="evidence" value="ECO:0007669"/>
    <property type="project" value="UniProtKB-SubCell"/>
</dbReference>
<dbReference type="FunFam" id="2.60.40.10:FF:000080">
    <property type="entry name" value="Myosin light chain kinase, smooth muscle"/>
    <property type="match status" value="1"/>
</dbReference>
<evidence type="ECO:0000259" key="13">
    <source>
        <dbReference type="PROSITE" id="PS50853"/>
    </source>
</evidence>
<dbReference type="PROSITE" id="PS00108">
    <property type="entry name" value="PROTEIN_KINASE_ST"/>
    <property type="match status" value="1"/>
</dbReference>
<dbReference type="CDD" id="cd14103">
    <property type="entry name" value="STKc_MLCK"/>
    <property type="match status" value="1"/>
</dbReference>
<dbReference type="InterPro" id="IPR036179">
    <property type="entry name" value="Ig-like_dom_sf"/>
</dbReference>
<dbReference type="InterPro" id="IPR008271">
    <property type="entry name" value="Ser/Thr_kinase_AS"/>
</dbReference>
<organism evidence="14 15">
    <name type="scientific">Albula goreensis</name>
    <dbReference type="NCBI Taxonomy" id="1534307"/>
    <lineage>
        <taxon>Eukaryota</taxon>
        <taxon>Metazoa</taxon>
        <taxon>Chordata</taxon>
        <taxon>Craniata</taxon>
        <taxon>Vertebrata</taxon>
        <taxon>Euteleostomi</taxon>
        <taxon>Actinopterygii</taxon>
        <taxon>Neopterygii</taxon>
        <taxon>Teleostei</taxon>
        <taxon>Albuliformes</taxon>
        <taxon>Albulidae</taxon>
        <taxon>Albula</taxon>
    </lineage>
</organism>
<evidence type="ECO:0000256" key="8">
    <source>
        <dbReference type="ARBA" id="ARBA00023319"/>
    </source>
</evidence>
<dbReference type="EMBL" id="JAERUA010000008">
    <property type="protein sequence ID" value="KAI1896481.1"/>
    <property type="molecule type" value="Genomic_DNA"/>
</dbReference>
<dbReference type="InterPro" id="IPR003961">
    <property type="entry name" value="FN3_dom"/>
</dbReference>
<dbReference type="InterPro" id="IPR003598">
    <property type="entry name" value="Ig_sub2"/>
</dbReference>
<evidence type="ECO:0000259" key="12">
    <source>
        <dbReference type="PROSITE" id="PS50835"/>
    </source>
</evidence>
<evidence type="ECO:0000256" key="3">
    <source>
        <dbReference type="ARBA" id="ARBA00022490"/>
    </source>
</evidence>
<evidence type="ECO:0000256" key="10">
    <source>
        <dbReference type="SAM" id="MobiDB-lite"/>
    </source>
</evidence>
<comment type="caution">
    <text evidence="14">The sequence shown here is derived from an EMBL/GenBank/DDBJ whole genome shotgun (WGS) entry which is preliminary data.</text>
</comment>
<proteinExistence type="inferred from homology"/>
<dbReference type="InterPro" id="IPR013098">
    <property type="entry name" value="Ig_I-set"/>
</dbReference>
<keyword evidence="7" id="KW-1015">Disulfide bond</keyword>
<dbReference type="PROSITE" id="PS00107">
    <property type="entry name" value="PROTEIN_KINASE_ATP"/>
    <property type="match status" value="1"/>
</dbReference>
<name>A0A8T3DHY1_9TELE</name>
<evidence type="ECO:0000259" key="11">
    <source>
        <dbReference type="PROSITE" id="PS50011"/>
    </source>
</evidence>
<keyword evidence="15" id="KW-1185">Reference proteome</keyword>
<dbReference type="Pfam" id="PF00069">
    <property type="entry name" value="Pkinase"/>
    <property type="match status" value="1"/>
</dbReference>
<dbReference type="Gene3D" id="2.60.40.10">
    <property type="entry name" value="Immunoglobulins"/>
    <property type="match status" value="6"/>
</dbReference>
<comment type="similarity">
    <text evidence="2">Belongs to the protein kinase superfamily. CAMK Ser/Thr protein kinase family.</text>
</comment>
<evidence type="ECO:0008006" key="16">
    <source>
        <dbReference type="Google" id="ProtNLM"/>
    </source>
</evidence>
<dbReference type="InterPro" id="IPR036116">
    <property type="entry name" value="FN3_sf"/>
</dbReference>
<dbReference type="PROSITE" id="PS50835">
    <property type="entry name" value="IG_LIKE"/>
    <property type="match status" value="5"/>
</dbReference>
<dbReference type="PANTHER" id="PTHR47633">
    <property type="entry name" value="IMMUNOGLOBULIN"/>
    <property type="match status" value="1"/>
</dbReference>
<dbReference type="SMART" id="SM00060">
    <property type="entry name" value="FN3"/>
    <property type="match status" value="1"/>
</dbReference>
<evidence type="ECO:0000256" key="7">
    <source>
        <dbReference type="ARBA" id="ARBA00023157"/>
    </source>
</evidence>
<keyword evidence="8" id="KW-0393">Immunoglobulin domain</keyword>
<dbReference type="FunFam" id="3.30.200.20:FF:001119">
    <property type="entry name" value="Myosin light chain kinase"/>
    <property type="match status" value="1"/>
</dbReference>
<feature type="compositionally biased region" description="Polar residues" evidence="10">
    <location>
        <begin position="975"/>
        <end position="994"/>
    </location>
</feature>
<dbReference type="InterPro" id="IPR011009">
    <property type="entry name" value="Kinase-like_dom_sf"/>
</dbReference>
<feature type="domain" description="Ig-like" evidence="12">
    <location>
        <begin position="137"/>
        <end position="225"/>
    </location>
</feature>
<reference evidence="14" key="1">
    <citation type="submission" date="2021-01" db="EMBL/GenBank/DDBJ databases">
        <authorList>
            <person name="Zahm M."/>
            <person name="Roques C."/>
            <person name="Cabau C."/>
            <person name="Klopp C."/>
            <person name="Donnadieu C."/>
            <person name="Jouanno E."/>
            <person name="Lampietro C."/>
            <person name="Louis A."/>
            <person name="Herpin A."/>
            <person name="Echchiki A."/>
            <person name="Berthelot C."/>
            <person name="Parey E."/>
            <person name="Roest-Crollius H."/>
            <person name="Braasch I."/>
            <person name="Postlethwait J."/>
            <person name="Bobe J."/>
            <person name="Montfort J."/>
            <person name="Bouchez O."/>
            <person name="Begum T."/>
            <person name="Mejri S."/>
            <person name="Adams A."/>
            <person name="Chen W.-J."/>
            <person name="Guiguen Y."/>
        </authorList>
    </citation>
    <scope>NUCLEOTIDE SEQUENCE</scope>
    <source>
        <tissue evidence="14">Blood</tissue>
    </source>
</reference>
<dbReference type="PROSITE" id="PS50853">
    <property type="entry name" value="FN3"/>
    <property type="match status" value="1"/>
</dbReference>
<dbReference type="SMART" id="SM00409">
    <property type="entry name" value="IG"/>
    <property type="match status" value="5"/>
</dbReference>
<dbReference type="GO" id="GO:0055013">
    <property type="term" value="P:cardiac muscle cell development"/>
    <property type="evidence" value="ECO:0007669"/>
    <property type="project" value="UniProtKB-ARBA"/>
</dbReference>
<dbReference type="GO" id="GO:0004672">
    <property type="term" value="F:protein kinase activity"/>
    <property type="evidence" value="ECO:0007669"/>
    <property type="project" value="InterPro"/>
</dbReference>
<feature type="binding site" evidence="9">
    <location>
        <position position="704"/>
    </location>
    <ligand>
        <name>ATP</name>
        <dbReference type="ChEBI" id="CHEBI:30616"/>
    </ligand>
</feature>
<dbReference type="GO" id="GO:0005524">
    <property type="term" value="F:ATP binding"/>
    <property type="evidence" value="ECO:0007669"/>
    <property type="project" value="UniProtKB-UniRule"/>
</dbReference>
<dbReference type="Gene3D" id="1.10.510.10">
    <property type="entry name" value="Transferase(Phosphotransferase) domain 1"/>
    <property type="match status" value="1"/>
</dbReference>
<dbReference type="SMART" id="SM00408">
    <property type="entry name" value="IGc2"/>
    <property type="match status" value="5"/>
</dbReference>
<dbReference type="SMART" id="SM00220">
    <property type="entry name" value="S_TKc"/>
    <property type="match status" value="1"/>
</dbReference>
<dbReference type="FunFam" id="2.60.40.10:FF:002704">
    <property type="entry name" value="Myosin, light chain kinase 5"/>
    <property type="match status" value="1"/>
</dbReference>
<feature type="region of interest" description="Disordered" evidence="10">
    <location>
        <begin position="974"/>
        <end position="994"/>
    </location>
</feature>
<keyword evidence="3" id="KW-0963">Cytoplasm</keyword>
<comment type="subcellular location">
    <subcellularLocation>
        <location evidence="1">Cytoplasm</location>
        <location evidence="1">Myofibril</location>
    </subcellularLocation>
</comment>
<evidence type="ECO:0000313" key="14">
    <source>
        <dbReference type="EMBL" id="KAI1896481.1"/>
    </source>
</evidence>
<dbReference type="GO" id="GO:0060298">
    <property type="term" value="P:positive regulation of sarcomere organization"/>
    <property type="evidence" value="ECO:0007669"/>
    <property type="project" value="UniProtKB-ARBA"/>
</dbReference>
<feature type="domain" description="Ig-like" evidence="12">
    <location>
        <begin position="1012"/>
        <end position="1090"/>
    </location>
</feature>
<dbReference type="FunFam" id="2.60.40.10:FF:000032">
    <property type="entry name" value="palladin isoform X1"/>
    <property type="match status" value="1"/>
</dbReference>
<dbReference type="PANTHER" id="PTHR47633:SF9">
    <property type="entry name" value="NON-SPECIFIC SERINE_THREONINE PROTEIN KINASE"/>
    <property type="match status" value="1"/>
</dbReference>
<evidence type="ECO:0000256" key="4">
    <source>
        <dbReference type="ARBA" id="ARBA00022737"/>
    </source>
</evidence>
<dbReference type="GO" id="GO:0003007">
    <property type="term" value="P:heart morphogenesis"/>
    <property type="evidence" value="ECO:0007669"/>
    <property type="project" value="UniProtKB-ARBA"/>
</dbReference>
<gene>
    <name evidence="14" type="ORF">AGOR_G00095230</name>
</gene>
<feature type="domain" description="Fibronectin type-III" evidence="13">
    <location>
        <begin position="548"/>
        <end position="652"/>
    </location>
</feature>
<dbReference type="SUPFAM" id="SSF48726">
    <property type="entry name" value="Immunoglobulin"/>
    <property type="match status" value="5"/>
</dbReference>
<evidence type="ECO:0000313" key="15">
    <source>
        <dbReference type="Proteomes" id="UP000829720"/>
    </source>
</evidence>
<feature type="domain" description="Ig-like" evidence="12">
    <location>
        <begin position="23"/>
        <end position="112"/>
    </location>
</feature>
<sequence>MSSLLRRTESRRHRSPASQEEAPFFLLPPRNAAVHPGDTAAFYVKVQGQPEPTVVFSAGGLPVSDNGQNCFRRLGRGVHIFTINNVNHTNTGRYVCEVTNCAGRVEASFRLQLKDQERQRPAQCVLRRVHSWGESHPRFVSKPYAVTVREGDRVEFKARVTGRPPPSVTWLKDWAPLLGRSAARCSFSAGFHRLELQAACREDQGLYTCQLHSTAGESSASALLTVTDQRLCSQSILNCSDNEIQLTPSRSTQGNVAGQKVQENGQTVRTTTLKNRMEQTVTSEDMSAPVRPLEAPQFVKPLEDCSVEEGCDITLQGVITGSQPLTVSWLHNGGAVSFGNSSFDGRIATLVVRECLPEDAGAYTCVAENGGGKISSSAAVCIRDLESICGINNRKSLTSSPKCVLGNKSTKGPCAIENSSLHNEQMTANKVHTRSLSPRKAITPKRRVSSGTEPSVQFEELPEQVEVRVGEKAKLQCSFTSSLPVASCWIHNKQQVVNDSRIQVESSNQSTTLLITEAHPNDAGSYTVVVRDRRGSAQHSIVLSVIDRPQPPASCPVISQLSSTSLVLSWSGPCYDGGSVVTGYVVEVKRVGPGKAEDWSELTGRCRSTSYRVRSGLEPQGEYHFRVRAYNTVGVSEPSQESDTIRMDTAGGEVEEPQSYVDITINTTNKVTDHYNVLEKLGVGKFGQVFRLTHKETGRVCAGKFYKARGSRDKAAARKEIELMNHLHHPKLVQCLGAYDSRSEIVMVMEYIAGGELFERIVDDNFEHTEPTSVRYMQQILEGIQYMHQQSIVHLDLKPENIVCVNSTGTLIKIIDFGLASSLDPNTPLKVMHGTPEFVAPEVIGFEPVGLATDMWSIGVICYILLSGESPFQGNSDDETLALVTAAKWEFDEESFEEITEQAKDFISGLLKKDMRRRLSCEKALAHPWMAAFVSADPRTTKSLSKEKMKKFLAKQKWKKTGKALLALKRMAHLSSKSDGSESPTSPGEDQTLTPETEHALKSLEEQLQSEPRFSQALKDITQPQGTTVRLICHIQGYPDPEVLWLHGEEPVEELSSRQIDYQDDGNCTLVLSDVQESDSGVYTCKATNSLGEALCSCKLKVGP</sequence>